<comment type="caution">
    <text evidence="1">The sequence shown here is derived from an EMBL/GenBank/DDBJ whole genome shotgun (WGS) entry which is preliminary data.</text>
</comment>
<reference evidence="1" key="1">
    <citation type="journal article" date="2014" name="Front. Microbiol.">
        <title>High frequency of phylogenetically diverse reductive dehalogenase-homologous genes in deep subseafloor sedimentary metagenomes.</title>
        <authorList>
            <person name="Kawai M."/>
            <person name="Futagami T."/>
            <person name="Toyoda A."/>
            <person name="Takaki Y."/>
            <person name="Nishi S."/>
            <person name="Hori S."/>
            <person name="Arai W."/>
            <person name="Tsubouchi T."/>
            <person name="Morono Y."/>
            <person name="Uchiyama I."/>
            <person name="Ito T."/>
            <person name="Fujiyama A."/>
            <person name="Inagaki F."/>
            <person name="Takami H."/>
        </authorList>
    </citation>
    <scope>NUCLEOTIDE SEQUENCE</scope>
    <source>
        <strain evidence="1">Expedition CK06-06</strain>
    </source>
</reference>
<proteinExistence type="predicted"/>
<evidence type="ECO:0000313" key="1">
    <source>
        <dbReference type="EMBL" id="GAG88259.1"/>
    </source>
</evidence>
<protein>
    <submittedName>
        <fullName evidence="1">Uncharacterized protein</fullName>
    </submittedName>
</protein>
<gene>
    <name evidence="1" type="ORF">S01H4_30495</name>
</gene>
<dbReference type="AlphaFoldDB" id="X1AYF3"/>
<dbReference type="EMBL" id="BART01015747">
    <property type="protein sequence ID" value="GAG88259.1"/>
    <property type="molecule type" value="Genomic_DNA"/>
</dbReference>
<feature type="non-terminal residue" evidence="1">
    <location>
        <position position="1"/>
    </location>
</feature>
<sequence length="81" mass="9579">AAISFIIMSQKTIMRTKEDSIENIENKIKNNKNNRFTELANSLIPRTVQGEERIRQLKMHKVNIYSYIIKLIGYDFGDYRI</sequence>
<accession>X1AYF3</accession>
<name>X1AYF3_9ZZZZ</name>
<organism evidence="1">
    <name type="scientific">marine sediment metagenome</name>
    <dbReference type="NCBI Taxonomy" id="412755"/>
    <lineage>
        <taxon>unclassified sequences</taxon>
        <taxon>metagenomes</taxon>
        <taxon>ecological metagenomes</taxon>
    </lineage>
</organism>